<dbReference type="STRING" id="1233.SAMN05216387_10114"/>
<dbReference type="Gene3D" id="3.90.550.10">
    <property type="entry name" value="Spore Coat Polysaccharide Biosynthesis Protein SpsA, Chain A"/>
    <property type="match status" value="1"/>
</dbReference>
<evidence type="ECO:0000313" key="3">
    <source>
        <dbReference type="Proteomes" id="UP000198620"/>
    </source>
</evidence>
<organism evidence="2 3">
    <name type="scientific">Nitrosovibrio tenuis</name>
    <dbReference type="NCBI Taxonomy" id="1233"/>
    <lineage>
        <taxon>Bacteria</taxon>
        <taxon>Pseudomonadati</taxon>
        <taxon>Pseudomonadota</taxon>
        <taxon>Betaproteobacteria</taxon>
        <taxon>Nitrosomonadales</taxon>
        <taxon>Nitrosomonadaceae</taxon>
        <taxon>Nitrosovibrio</taxon>
    </lineage>
</organism>
<dbReference type="CDD" id="cd00761">
    <property type="entry name" value="Glyco_tranf_GTA_type"/>
    <property type="match status" value="1"/>
</dbReference>
<dbReference type="EMBL" id="FOBH01000001">
    <property type="protein sequence ID" value="SEK26493.1"/>
    <property type="molecule type" value="Genomic_DNA"/>
</dbReference>
<dbReference type="Pfam" id="PF00535">
    <property type="entry name" value="Glycos_transf_2"/>
    <property type="match status" value="1"/>
</dbReference>
<accession>A0A1H7FK60</accession>
<dbReference type="SUPFAM" id="SSF53448">
    <property type="entry name" value="Nucleotide-diphospho-sugar transferases"/>
    <property type="match status" value="1"/>
</dbReference>
<dbReference type="Proteomes" id="UP000198620">
    <property type="component" value="Unassembled WGS sequence"/>
</dbReference>
<protein>
    <submittedName>
        <fullName evidence="2">Glycosyltransferase involved in cell wall bisynthesis</fullName>
    </submittedName>
</protein>
<reference evidence="2 3" key="1">
    <citation type="submission" date="2016-10" db="EMBL/GenBank/DDBJ databases">
        <authorList>
            <person name="de Groot N.N."/>
        </authorList>
    </citation>
    <scope>NUCLEOTIDE SEQUENCE [LARGE SCALE GENOMIC DNA]</scope>
    <source>
        <strain evidence="2 3">Nv1</strain>
    </source>
</reference>
<dbReference type="InterPro" id="IPR029044">
    <property type="entry name" value="Nucleotide-diphossugar_trans"/>
</dbReference>
<dbReference type="InterPro" id="IPR001173">
    <property type="entry name" value="Glyco_trans_2-like"/>
</dbReference>
<evidence type="ECO:0000259" key="1">
    <source>
        <dbReference type="Pfam" id="PF00535"/>
    </source>
</evidence>
<dbReference type="OrthoDB" id="433681at2"/>
<dbReference type="InterPro" id="IPR050834">
    <property type="entry name" value="Glycosyltransf_2"/>
</dbReference>
<proteinExistence type="predicted"/>
<dbReference type="GO" id="GO:0016740">
    <property type="term" value="F:transferase activity"/>
    <property type="evidence" value="ECO:0007669"/>
    <property type="project" value="UniProtKB-KW"/>
</dbReference>
<gene>
    <name evidence="2" type="ORF">SAMN05216387_10114</name>
</gene>
<keyword evidence="3" id="KW-1185">Reference proteome</keyword>
<sequence length="308" mass="34178">MTRTPKFSVVIPLYNKSAFVVEAIASVQAQIYPVTEIIVIDDGSTDGGAERVEAIADPRISLYRQANAGVSVARNRGIEAACGDLVCFLDADDRYLPGFLQAIVDLADSFPGAGMYATGYFRFWADGRRRVIPVSPALRGRDKLVKDFYAVWCKSPFLYTVSLAIRREVFTDGEMRFPPGERLGEDQDLWFRIAERYAIAYAESPLVEYRMDVYGSATQTGKVLDVLPCYRRLEERLAAGVVPHAMRRSARKLLASHLLDVARFRLGEGDVRGGWNLAADNRTGGNPLYRLRTIGALCCAAFGFGRAR</sequence>
<evidence type="ECO:0000313" key="2">
    <source>
        <dbReference type="EMBL" id="SEK26493.1"/>
    </source>
</evidence>
<name>A0A1H7FK60_9PROT</name>
<dbReference type="AlphaFoldDB" id="A0A1H7FK60"/>
<feature type="domain" description="Glycosyltransferase 2-like" evidence="1">
    <location>
        <begin position="8"/>
        <end position="170"/>
    </location>
</feature>
<dbReference type="PANTHER" id="PTHR43685:SF2">
    <property type="entry name" value="GLYCOSYLTRANSFERASE 2-LIKE DOMAIN-CONTAINING PROTEIN"/>
    <property type="match status" value="1"/>
</dbReference>
<dbReference type="RefSeq" id="WP_090825552.1">
    <property type="nucleotide sequence ID" value="NZ_FOBH01000001.1"/>
</dbReference>
<dbReference type="PANTHER" id="PTHR43685">
    <property type="entry name" value="GLYCOSYLTRANSFERASE"/>
    <property type="match status" value="1"/>
</dbReference>
<keyword evidence="2" id="KW-0808">Transferase</keyword>